<dbReference type="CDD" id="cd00367">
    <property type="entry name" value="PTS-HPr_like"/>
    <property type="match status" value="1"/>
</dbReference>
<dbReference type="GO" id="GO:0009401">
    <property type="term" value="P:phosphoenolpyruvate-dependent sugar phosphotransferase system"/>
    <property type="evidence" value="ECO:0007669"/>
    <property type="project" value="UniProtKB-KW"/>
</dbReference>
<evidence type="ECO:0000256" key="3">
    <source>
        <dbReference type="ARBA" id="ARBA00022683"/>
    </source>
</evidence>
<dbReference type="Proteomes" id="UP000534286">
    <property type="component" value="Unassembled WGS sequence"/>
</dbReference>
<evidence type="ECO:0000313" key="6">
    <source>
        <dbReference type="Proteomes" id="UP000534286"/>
    </source>
</evidence>
<comment type="subcellular location">
    <subcellularLocation>
        <location evidence="1">Cytoplasm</location>
    </subcellularLocation>
</comment>
<dbReference type="Pfam" id="PF00381">
    <property type="entry name" value="PTS-HPr"/>
    <property type="match status" value="1"/>
</dbReference>
<protein>
    <submittedName>
        <fullName evidence="5">Phosphocarrier protein</fullName>
    </submittedName>
</protein>
<keyword evidence="2" id="KW-0963">Cytoplasm</keyword>
<dbReference type="PRINTS" id="PR00107">
    <property type="entry name" value="PHOSPHOCPHPR"/>
</dbReference>
<dbReference type="AlphaFoldDB" id="A0A7W7S3X3"/>
<dbReference type="PANTHER" id="PTHR33705:SF2">
    <property type="entry name" value="PHOSPHOCARRIER PROTEIN NPR"/>
    <property type="match status" value="1"/>
</dbReference>
<dbReference type="GO" id="GO:0005737">
    <property type="term" value="C:cytoplasm"/>
    <property type="evidence" value="ECO:0007669"/>
    <property type="project" value="UniProtKB-SubCell"/>
</dbReference>
<comment type="caution">
    <text evidence="5">The sequence shown here is derived from an EMBL/GenBank/DDBJ whole genome shotgun (WGS) entry which is preliminary data.</text>
</comment>
<dbReference type="PANTHER" id="PTHR33705">
    <property type="entry name" value="PHOSPHOCARRIER PROTEIN HPR"/>
    <property type="match status" value="1"/>
</dbReference>
<dbReference type="NCBIfam" id="TIGR01003">
    <property type="entry name" value="PTS_HPr_family"/>
    <property type="match status" value="1"/>
</dbReference>
<evidence type="ECO:0000256" key="1">
    <source>
        <dbReference type="ARBA" id="ARBA00004496"/>
    </source>
</evidence>
<keyword evidence="6" id="KW-1185">Reference proteome</keyword>
<dbReference type="InterPro" id="IPR050399">
    <property type="entry name" value="HPr"/>
</dbReference>
<proteinExistence type="predicted"/>
<dbReference type="RefSeq" id="WP_184759107.1">
    <property type="nucleotide sequence ID" value="NZ_BAABEK010000038.1"/>
</dbReference>
<dbReference type="InterPro" id="IPR000032">
    <property type="entry name" value="HPr-like"/>
</dbReference>
<evidence type="ECO:0000259" key="4">
    <source>
        <dbReference type="PROSITE" id="PS51350"/>
    </source>
</evidence>
<feature type="domain" description="HPr" evidence="4">
    <location>
        <begin position="1"/>
        <end position="89"/>
    </location>
</feature>
<gene>
    <name evidence="5" type="ORF">FHR32_007602</name>
</gene>
<dbReference type="InterPro" id="IPR035895">
    <property type="entry name" value="HPr-like_sf"/>
</dbReference>
<dbReference type="SUPFAM" id="SSF55594">
    <property type="entry name" value="HPr-like"/>
    <property type="match status" value="1"/>
</dbReference>
<sequence>MPERTVVVASRTGLHARPAKIFVQAAARLGVPVRIRAGDGRPVPANSILAVLSLGAVQGTEVTLDAEGPDAEAALASLAELLARDLDAEEGSGG</sequence>
<dbReference type="EMBL" id="JACHJU010000005">
    <property type="protein sequence ID" value="MBB4943202.1"/>
    <property type="molecule type" value="Genomic_DNA"/>
</dbReference>
<name>A0A7W7S3X3_9ACTN</name>
<evidence type="ECO:0000256" key="2">
    <source>
        <dbReference type="ARBA" id="ARBA00022490"/>
    </source>
</evidence>
<dbReference type="PROSITE" id="PS51350">
    <property type="entry name" value="PTS_HPR_DOM"/>
    <property type="match status" value="1"/>
</dbReference>
<accession>A0A7W7S3X3</accession>
<dbReference type="Gene3D" id="3.30.1340.10">
    <property type="entry name" value="HPr-like"/>
    <property type="match status" value="1"/>
</dbReference>
<organism evidence="5 6">
    <name type="scientific">Streptosporangium album</name>
    <dbReference type="NCBI Taxonomy" id="47479"/>
    <lineage>
        <taxon>Bacteria</taxon>
        <taxon>Bacillati</taxon>
        <taxon>Actinomycetota</taxon>
        <taxon>Actinomycetes</taxon>
        <taxon>Streptosporangiales</taxon>
        <taxon>Streptosporangiaceae</taxon>
        <taxon>Streptosporangium</taxon>
    </lineage>
</organism>
<evidence type="ECO:0000313" key="5">
    <source>
        <dbReference type="EMBL" id="MBB4943202.1"/>
    </source>
</evidence>
<reference evidence="5 6" key="1">
    <citation type="submission" date="2020-08" db="EMBL/GenBank/DDBJ databases">
        <title>Sequencing the genomes of 1000 actinobacteria strains.</title>
        <authorList>
            <person name="Klenk H.-P."/>
        </authorList>
    </citation>
    <scope>NUCLEOTIDE SEQUENCE [LARGE SCALE GENOMIC DNA]</scope>
    <source>
        <strain evidence="5 6">DSM 43023</strain>
    </source>
</reference>
<keyword evidence="3" id="KW-0598">Phosphotransferase system</keyword>